<dbReference type="Gene3D" id="1.10.510.10">
    <property type="entry name" value="Transferase(Phosphotransferase) domain 1"/>
    <property type="match status" value="1"/>
</dbReference>
<sequence length="1120" mass="123747">MGQSSGSTATAVLGRLRGQDDDDCCTPDKRKSKREPLRNTRIVTRFEGSEGADSVFEMAFDVAEGATAHSLLQELQGKLAVERPEAPRVIGLRVLRTAQQEAQALNPSAVAAACGSLCGKEALLQGDELILDYDIPLEEALGDGECFEAVFEVPGDSITSRSSQHAAASKGFADGARNAIQDFDIVRVVGVGGSGRVLQARHKPTGKFRAVKVMSKERLFQQEQRLQRVITEKRILARLQHPFVVSLHWAFQTTTQLFLVLDFCGGGELFFHMLHRGRFEDADGKFYFCEILLGLEYLHSQQILYRDLKPENCLLDDEGHIRLTDFGLSKDNLTNSALFTSFVGTAGYLSPEMVARQGHGLPLDYYCLGCLLYCLLTGSLPHYEGDYKVMIQKRVKGEPVQFPPWVSQDAQTLLTGLLQPDPADRIGTKLGALEVKEQAWVGEVDWNKVYRRVPQDCFPNFPPVKLGSCSASQTKKPQSDCKANFASEFTAQPAPEDLRDFDKVLHVEGFSQDMSVLQNFVAVNGGHGQSCRGKHAFDKEGAGPRGREARLEGEVDATRARGYQFRQLRQLRGIEATAEDDDSVCLKVPTETTTSTAPPTEPTTSRSTWKDWEVFWGMNCWKHHGADEFDIDPLRGQYTLQECQEACFQEPECQGVVMPQGDEHVSKKTCWLRKNVHKEKCRQGSGCMALVEAAPFGGRCDPFLKTRGSSIPDKYCESFGHVCYQAAEEVNENCYLVALVDNGVTCDDCMALVVTAPYGNRCDKYCESFDHVCVAAAEEQNENCEIQYTKRCDEPIEGTSDMLCKCVKKNAPPFCPAPPAPPAPTPEPTPSPDARIQVVGTAAEMATMSYCSWLPPCVHRKQLLVDGKPLHLKGVAWNPVPKGGRHPQDLDFARFVEEVRTYEPITEKWILDTLWRRGIWVVNSVYNWGGASARDAANPVKAVKVTCYTGCNYDTGTARFDTSHPISSIYGDTGKLDQAAQALPEIDVWGINSYRGFGGLFDEFARITDKPMYLGEYGADAYNAKINSEDRESQAKATKELTASWCRIVVPGFKLGVLDLREDVLAVWRVASQGMATFGDDEWHKDNDGSPDDHDTGGVAPGGGREYAKTPIPGVEKLVA</sequence>
<dbReference type="InterPro" id="IPR045270">
    <property type="entry name" value="STKc_AGC"/>
</dbReference>
<organism evidence="10 11">
    <name type="scientific">Symbiodinium microadriaticum</name>
    <name type="common">Dinoflagellate</name>
    <name type="synonym">Zooxanthella microadriatica</name>
    <dbReference type="NCBI Taxonomy" id="2951"/>
    <lineage>
        <taxon>Eukaryota</taxon>
        <taxon>Sar</taxon>
        <taxon>Alveolata</taxon>
        <taxon>Dinophyceae</taxon>
        <taxon>Suessiales</taxon>
        <taxon>Symbiodiniaceae</taxon>
        <taxon>Symbiodinium</taxon>
    </lineage>
</organism>
<dbReference type="OrthoDB" id="421038at2759"/>
<feature type="domain" description="Protein kinase" evidence="9">
    <location>
        <begin position="183"/>
        <end position="441"/>
    </location>
</feature>
<dbReference type="PROSITE" id="PS50011">
    <property type="entry name" value="PROTEIN_KINASE_DOM"/>
    <property type="match status" value="1"/>
</dbReference>
<dbReference type="InterPro" id="IPR011009">
    <property type="entry name" value="Kinase-like_dom_sf"/>
</dbReference>
<dbReference type="FunFam" id="1.10.510.10:FF:000048">
    <property type="entry name" value="Protein kinase C"/>
    <property type="match status" value="1"/>
</dbReference>
<feature type="compositionally biased region" description="Polar residues" evidence="8">
    <location>
        <begin position="1"/>
        <end position="10"/>
    </location>
</feature>
<feature type="region of interest" description="Disordered" evidence="8">
    <location>
        <begin position="1"/>
        <end position="36"/>
    </location>
</feature>
<keyword evidence="3" id="KW-0808">Transferase</keyword>
<keyword evidence="4 7" id="KW-0547">Nucleotide-binding</keyword>
<dbReference type="InterPro" id="IPR017853">
    <property type="entry name" value="GH"/>
</dbReference>
<dbReference type="Proteomes" id="UP000186817">
    <property type="component" value="Unassembled WGS sequence"/>
</dbReference>
<dbReference type="InterPro" id="IPR008271">
    <property type="entry name" value="Ser/Thr_kinase_AS"/>
</dbReference>
<dbReference type="Gene3D" id="3.30.200.20">
    <property type="entry name" value="Phosphorylase Kinase, domain 1"/>
    <property type="match status" value="1"/>
</dbReference>
<keyword evidence="2" id="KW-0597">Phosphoprotein</keyword>
<dbReference type="InterPro" id="IPR017441">
    <property type="entry name" value="Protein_kinase_ATP_BS"/>
</dbReference>
<dbReference type="PROSITE" id="PS00108">
    <property type="entry name" value="PROTEIN_KINASE_ST"/>
    <property type="match status" value="1"/>
</dbReference>
<feature type="compositionally biased region" description="Basic and acidic residues" evidence="8">
    <location>
        <begin position="26"/>
        <end position="36"/>
    </location>
</feature>
<comment type="caution">
    <text evidence="10">The sequence shown here is derived from an EMBL/GenBank/DDBJ whole genome shotgun (WGS) entry which is preliminary data.</text>
</comment>
<reference evidence="10 11" key="1">
    <citation type="submission" date="2016-02" db="EMBL/GenBank/DDBJ databases">
        <title>Genome analysis of coral dinoflagellate symbionts highlights evolutionary adaptations to a symbiotic lifestyle.</title>
        <authorList>
            <person name="Aranda M."/>
            <person name="Li Y."/>
            <person name="Liew Y.J."/>
            <person name="Baumgarten S."/>
            <person name="Simakov O."/>
            <person name="Wilson M."/>
            <person name="Piel J."/>
            <person name="Ashoor H."/>
            <person name="Bougouffa S."/>
            <person name="Bajic V.B."/>
            <person name="Ryu T."/>
            <person name="Ravasi T."/>
            <person name="Bayer T."/>
            <person name="Micklem G."/>
            <person name="Kim H."/>
            <person name="Bhak J."/>
            <person name="Lajeunesse T.C."/>
            <person name="Voolstra C.R."/>
        </authorList>
    </citation>
    <scope>NUCLEOTIDE SEQUENCE [LARGE SCALE GENOMIC DNA]</scope>
    <source>
        <strain evidence="10 11">CCMP2467</strain>
    </source>
</reference>
<dbReference type="SUPFAM" id="SSF56112">
    <property type="entry name" value="Protein kinase-like (PK-like)"/>
    <property type="match status" value="1"/>
</dbReference>
<evidence type="ECO:0000256" key="2">
    <source>
        <dbReference type="ARBA" id="ARBA00022553"/>
    </source>
</evidence>
<keyword evidence="5 10" id="KW-0418">Kinase</keyword>
<name>A0A1Q9DNF5_SYMMI</name>
<dbReference type="SUPFAM" id="SSF51445">
    <property type="entry name" value="(Trans)glycosidases"/>
    <property type="match status" value="1"/>
</dbReference>
<evidence type="ECO:0000256" key="8">
    <source>
        <dbReference type="SAM" id="MobiDB-lite"/>
    </source>
</evidence>
<dbReference type="EMBL" id="LSRX01000458">
    <property type="protein sequence ID" value="OLP96695.1"/>
    <property type="molecule type" value="Genomic_DNA"/>
</dbReference>
<accession>A0A1Q9DNF5</accession>
<evidence type="ECO:0000256" key="6">
    <source>
        <dbReference type="ARBA" id="ARBA00022840"/>
    </source>
</evidence>
<evidence type="ECO:0000256" key="3">
    <source>
        <dbReference type="ARBA" id="ARBA00022679"/>
    </source>
</evidence>
<dbReference type="SMART" id="SM00220">
    <property type="entry name" value="S_TKc"/>
    <property type="match status" value="1"/>
</dbReference>
<evidence type="ECO:0000256" key="5">
    <source>
        <dbReference type="ARBA" id="ARBA00022777"/>
    </source>
</evidence>
<evidence type="ECO:0000256" key="7">
    <source>
        <dbReference type="PROSITE-ProRule" id="PRU10141"/>
    </source>
</evidence>
<gene>
    <name evidence="10" type="primary">pkgB</name>
    <name evidence="10" type="ORF">AK812_SmicGene21041</name>
</gene>
<keyword evidence="11" id="KW-1185">Reference proteome</keyword>
<dbReference type="Pfam" id="PF00069">
    <property type="entry name" value="Pkinase"/>
    <property type="match status" value="1"/>
</dbReference>
<evidence type="ECO:0000256" key="1">
    <source>
        <dbReference type="ARBA" id="ARBA00022527"/>
    </source>
</evidence>
<dbReference type="AlphaFoldDB" id="A0A1Q9DNF5"/>
<dbReference type="CDD" id="cd05123">
    <property type="entry name" value="STKc_AGC"/>
    <property type="match status" value="1"/>
</dbReference>
<evidence type="ECO:0000256" key="4">
    <source>
        <dbReference type="ARBA" id="ARBA00022741"/>
    </source>
</evidence>
<feature type="region of interest" description="Disordered" evidence="8">
    <location>
        <begin position="1079"/>
        <end position="1120"/>
    </location>
</feature>
<dbReference type="Gene3D" id="3.20.20.80">
    <property type="entry name" value="Glycosidases"/>
    <property type="match status" value="1"/>
</dbReference>
<dbReference type="GO" id="GO:0005524">
    <property type="term" value="F:ATP binding"/>
    <property type="evidence" value="ECO:0007669"/>
    <property type="project" value="UniProtKB-UniRule"/>
</dbReference>
<feature type="binding site" evidence="7">
    <location>
        <position position="212"/>
    </location>
    <ligand>
        <name>ATP</name>
        <dbReference type="ChEBI" id="CHEBI:30616"/>
    </ligand>
</feature>
<dbReference type="PROSITE" id="PS00107">
    <property type="entry name" value="PROTEIN_KINASE_ATP"/>
    <property type="match status" value="1"/>
</dbReference>
<proteinExistence type="predicted"/>
<evidence type="ECO:0000259" key="9">
    <source>
        <dbReference type="PROSITE" id="PS50011"/>
    </source>
</evidence>
<dbReference type="InterPro" id="IPR000719">
    <property type="entry name" value="Prot_kinase_dom"/>
</dbReference>
<dbReference type="PANTHER" id="PTHR24351">
    <property type="entry name" value="RIBOSOMAL PROTEIN S6 KINASE"/>
    <property type="match status" value="1"/>
</dbReference>
<keyword evidence="6 7" id="KW-0067">ATP-binding</keyword>
<protein>
    <submittedName>
        <fullName evidence="10">Protein kinase 2</fullName>
    </submittedName>
</protein>
<feature type="compositionally biased region" description="Basic and acidic residues" evidence="8">
    <location>
        <begin position="1081"/>
        <end position="1096"/>
    </location>
</feature>
<keyword evidence="1" id="KW-0723">Serine/threonine-protein kinase</keyword>
<evidence type="ECO:0000313" key="10">
    <source>
        <dbReference type="EMBL" id="OLP96695.1"/>
    </source>
</evidence>
<dbReference type="GO" id="GO:0004674">
    <property type="term" value="F:protein serine/threonine kinase activity"/>
    <property type="evidence" value="ECO:0007669"/>
    <property type="project" value="UniProtKB-KW"/>
</dbReference>
<evidence type="ECO:0000313" key="11">
    <source>
        <dbReference type="Proteomes" id="UP000186817"/>
    </source>
</evidence>